<feature type="non-terminal residue" evidence="2">
    <location>
        <position position="46"/>
    </location>
</feature>
<accession>A0A6J4H8E7</accession>
<feature type="region of interest" description="Disordered" evidence="1">
    <location>
        <begin position="1"/>
        <end position="46"/>
    </location>
</feature>
<feature type="non-terminal residue" evidence="2">
    <location>
        <position position="1"/>
    </location>
</feature>
<dbReference type="EMBL" id="CADCTI010000032">
    <property type="protein sequence ID" value="CAA9216534.1"/>
    <property type="molecule type" value="Genomic_DNA"/>
</dbReference>
<proteinExistence type="predicted"/>
<feature type="compositionally biased region" description="Basic and acidic residues" evidence="1">
    <location>
        <begin position="8"/>
        <end position="40"/>
    </location>
</feature>
<name>A0A6J4H8E7_9ACTN</name>
<gene>
    <name evidence="2" type="ORF">AVDCRST_MAG57-354</name>
</gene>
<dbReference type="AlphaFoldDB" id="A0A6J4H8E7"/>
<evidence type="ECO:0000313" key="2">
    <source>
        <dbReference type="EMBL" id="CAA9216534.1"/>
    </source>
</evidence>
<sequence>QPHRHDRGHGDARLQHRRCDAAPRHRAQRRPDHPRPDAGRLRGRSL</sequence>
<evidence type="ECO:0000256" key="1">
    <source>
        <dbReference type="SAM" id="MobiDB-lite"/>
    </source>
</evidence>
<protein>
    <submittedName>
        <fullName evidence="2">Cell-division-associated, ABC-transporter-like signaling protein FtsE</fullName>
    </submittedName>
</protein>
<organism evidence="2">
    <name type="scientific">uncultured Blastococcus sp</name>
    <dbReference type="NCBI Taxonomy" id="217144"/>
    <lineage>
        <taxon>Bacteria</taxon>
        <taxon>Bacillati</taxon>
        <taxon>Actinomycetota</taxon>
        <taxon>Actinomycetes</taxon>
        <taxon>Geodermatophilales</taxon>
        <taxon>Geodermatophilaceae</taxon>
        <taxon>Blastococcus</taxon>
        <taxon>environmental samples</taxon>
    </lineage>
</organism>
<reference evidence="2" key="1">
    <citation type="submission" date="2020-02" db="EMBL/GenBank/DDBJ databases">
        <authorList>
            <person name="Meier V. D."/>
        </authorList>
    </citation>
    <scope>NUCLEOTIDE SEQUENCE</scope>
    <source>
        <strain evidence="2">AVDCRST_MAG57</strain>
    </source>
</reference>